<evidence type="ECO:0000313" key="2">
    <source>
        <dbReference type="EMBL" id="CRH04670.1"/>
    </source>
</evidence>
<gene>
    <name evidence="2" type="ORF">MAGMO_0460</name>
</gene>
<organism evidence="2">
    <name type="scientific">Magnetococcus massalia (strain MO-1)</name>
    <dbReference type="NCBI Taxonomy" id="451514"/>
    <lineage>
        <taxon>Bacteria</taxon>
        <taxon>Pseudomonadati</taxon>
        <taxon>Pseudomonadota</taxon>
        <taxon>Magnetococcia</taxon>
        <taxon>Magnetococcales</taxon>
        <taxon>Magnetococcaceae</taxon>
        <taxon>Magnetococcus</taxon>
    </lineage>
</organism>
<keyword evidence="1" id="KW-0812">Transmembrane</keyword>
<reference evidence="2" key="1">
    <citation type="submission" date="2015-04" db="EMBL/GenBank/DDBJ databases">
        <authorList>
            <person name="Syromyatnikov M.Y."/>
            <person name="Popov V.N."/>
        </authorList>
    </citation>
    <scope>NUCLEOTIDE SEQUENCE</scope>
    <source>
        <strain evidence="2">MO-1</strain>
    </source>
</reference>
<feature type="transmembrane region" description="Helical" evidence="1">
    <location>
        <begin position="288"/>
        <end position="312"/>
    </location>
</feature>
<accession>A0A1S7LCN9</accession>
<name>A0A1S7LCN9_MAGMO</name>
<proteinExistence type="predicted"/>
<keyword evidence="1" id="KW-1133">Transmembrane helix</keyword>
<sequence length="446" mass="49043">MSEQQIILELDETRVLIQGDKATSLSDLSEVTGDRWLVSDFQGAICRLMMVDAPAKFADHMLQRKLQEMGEGDENSRILGHWKQARGQNSSEVLFTVVPASEMSLYDDIAFESDGVHLNFSFNALLYGCLRKYGAKETAVVLFEHDRHVDYMVGQGNRVLAAGRLSSYASTDEAKQALAESIAEELKLIQKESHQKIEQVVHFGFFLDGVPGYETDESGASAGTVELGWVEKLANVIGCSAQVLPTQRLALDSGGHVISSVQAAMENLTGNDAANPQIDKGYYYGQRFAPIATAAAWVIVVVATLIGSYYASGVQEMQAKARQIKSQMGSLQNIKAMSEEELAKVGFAHKLSKLQGTVDYRSIIADLSEARGERPVILDRVRVNYIDYQPLITLEGHLDTPFAEASREQEAFLNGLRAQGYTVVKSDLNTDIQMLTFTVVLKRSAS</sequence>
<protein>
    <submittedName>
        <fullName evidence="2">Uncharacterized protein</fullName>
    </submittedName>
</protein>
<evidence type="ECO:0000256" key="1">
    <source>
        <dbReference type="SAM" id="Phobius"/>
    </source>
</evidence>
<keyword evidence="1" id="KW-0472">Membrane</keyword>
<dbReference type="AlphaFoldDB" id="A0A1S7LCN9"/>
<dbReference type="EMBL" id="LO017727">
    <property type="protein sequence ID" value="CRH04670.1"/>
    <property type="molecule type" value="Genomic_DNA"/>
</dbReference>